<keyword evidence="2" id="KW-0408">Iron</keyword>
<feature type="compositionally biased region" description="Polar residues" evidence="3">
    <location>
        <begin position="510"/>
        <end position="520"/>
    </location>
</feature>
<dbReference type="AlphaFoldDB" id="A0A9P1H3J9"/>
<dbReference type="EMBL" id="CALLCH030000012">
    <property type="protein sequence ID" value="CAI4215299.1"/>
    <property type="molecule type" value="Genomic_DNA"/>
</dbReference>
<dbReference type="Proteomes" id="UP000838763">
    <property type="component" value="Unassembled WGS sequence"/>
</dbReference>
<keyword evidence="4" id="KW-1133">Transmembrane helix</keyword>
<feature type="signal peptide" evidence="5">
    <location>
        <begin position="1"/>
        <end position="19"/>
    </location>
</feature>
<evidence type="ECO:0000256" key="3">
    <source>
        <dbReference type="SAM" id="MobiDB-lite"/>
    </source>
</evidence>
<evidence type="ECO:0000256" key="2">
    <source>
        <dbReference type="ARBA" id="ARBA00023004"/>
    </source>
</evidence>
<proteinExistence type="predicted"/>
<comment type="caution">
    <text evidence="6">The sequence shown here is derived from an EMBL/GenBank/DDBJ whole genome shotgun (WGS) entry which is preliminary data.</text>
</comment>
<keyword evidence="4" id="KW-0812">Transmembrane</keyword>
<dbReference type="GO" id="GO:0019760">
    <property type="term" value="P:glucosinolate metabolic process"/>
    <property type="evidence" value="ECO:0007669"/>
    <property type="project" value="UniProtKB-ARBA"/>
</dbReference>
<reference evidence="6" key="1">
    <citation type="submission" date="2022-11" db="EMBL/GenBank/DDBJ databases">
        <authorList>
            <person name="Scott C."/>
            <person name="Bruce N."/>
        </authorList>
    </citation>
    <scope>NUCLEOTIDE SEQUENCE</scope>
</reference>
<dbReference type="OrthoDB" id="540004at2759"/>
<accession>A0A9P1H3J9</accession>
<organism evidence="6 7">
    <name type="scientific">Parascedosporium putredinis</name>
    <dbReference type="NCBI Taxonomy" id="1442378"/>
    <lineage>
        <taxon>Eukaryota</taxon>
        <taxon>Fungi</taxon>
        <taxon>Dikarya</taxon>
        <taxon>Ascomycota</taxon>
        <taxon>Pezizomycotina</taxon>
        <taxon>Sordariomycetes</taxon>
        <taxon>Hypocreomycetidae</taxon>
        <taxon>Microascales</taxon>
        <taxon>Microascaceae</taxon>
        <taxon>Parascedosporium</taxon>
    </lineage>
</organism>
<dbReference type="PANTHER" id="PTHR47435:SF4">
    <property type="entry name" value="KELCH REPEAT PROTEIN (AFU_ORTHOLOGUE AFUA_5G12780)"/>
    <property type="match status" value="1"/>
</dbReference>
<evidence type="ECO:0000313" key="7">
    <source>
        <dbReference type="Proteomes" id="UP000838763"/>
    </source>
</evidence>
<feature type="region of interest" description="Disordered" evidence="3">
    <location>
        <begin position="545"/>
        <end position="574"/>
    </location>
</feature>
<dbReference type="InterPro" id="IPR015915">
    <property type="entry name" value="Kelch-typ_b-propeller"/>
</dbReference>
<dbReference type="SUPFAM" id="SSF117281">
    <property type="entry name" value="Kelch motif"/>
    <property type="match status" value="1"/>
</dbReference>
<protein>
    <recommendedName>
        <fullName evidence="8">Kelch repeat protein</fullName>
    </recommendedName>
</protein>
<gene>
    <name evidence="6" type="ORF">PPNO1_LOCUS5012</name>
</gene>
<keyword evidence="7" id="KW-1185">Reference proteome</keyword>
<evidence type="ECO:0000256" key="1">
    <source>
        <dbReference type="ARBA" id="ARBA00022737"/>
    </source>
</evidence>
<feature type="chain" id="PRO_5040164251" description="Kelch repeat protein" evidence="5">
    <location>
        <begin position="20"/>
        <end position="574"/>
    </location>
</feature>
<evidence type="ECO:0000256" key="4">
    <source>
        <dbReference type="SAM" id="Phobius"/>
    </source>
</evidence>
<sequence>MRPSLASWLGLSLVGMAVAQPSDAPDVENFLRRFAARAIMLGDYLYIDGGEITQLVDGELYNTYDITMNSTLSIDMSKSWSSDTVEIRSIPKEAPKVYGQAMWPDSEGQSFYIWGGHSNHGRETNMLTTQQIWRFVADGKGGGAWTKEIPDNLGAYNGFQLTELGAWTTAHNTGFWLGGSASGWTQNFRASNQNVPGMVSFNMTTKTFRNDTTPDVSEQGTILGGQAQYVPRFGPHGLIAVFGGTAQPVLEGGPTSYRDFRNLTFFDPVTKDWYWQMTTGTTPTPRENSCVFGAESVGGTYEIFVFGGQDTIAKSTAEDLYVLTLPGFVWTKLDNPQGGARTDHVLGGGDSFRLADPFPQGLGVFDMTELSWGTDFKADAAEYESPKVVQDWYDKNGDLASVEWSSEAVKVLFTSEKSSKYKTPSYGTRPSSPFHSNPLRYDRGKRQGQGLGIQKGSSNIGPIVGGVVGGVVAVAACVGAAMLLRRRKRRGQSQGGQFQAVPMDPETPRSDGTTLVNNTPKPLEYGAQQPEMDSYGRVYEMAGEAKSPHPVELDATGINGSGGLASKEQTQVYR</sequence>
<keyword evidence="5" id="KW-0732">Signal</keyword>
<evidence type="ECO:0000313" key="6">
    <source>
        <dbReference type="EMBL" id="CAI4215299.1"/>
    </source>
</evidence>
<keyword evidence="4" id="KW-0472">Membrane</keyword>
<feature type="region of interest" description="Disordered" evidence="3">
    <location>
        <begin position="488"/>
        <end position="531"/>
    </location>
</feature>
<evidence type="ECO:0008006" key="8">
    <source>
        <dbReference type="Google" id="ProtNLM"/>
    </source>
</evidence>
<evidence type="ECO:0000256" key="5">
    <source>
        <dbReference type="SAM" id="SignalP"/>
    </source>
</evidence>
<feature type="compositionally biased region" description="Polar residues" evidence="3">
    <location>
        <begin position="421"/>
        <end position="435"/>
    </location>
</feature>
<dbReference type="PANTHER" id="PTHR47435">
    <property type="entry name" value="KELCH REPEAT PROTEIN (AFU_ORTHOLOGUE AFUA_5G12780)"/>
    <property type="match status" value="1"/>
</dbReference>
<name>A0A9P1H3J9_9PEZI</name>
<feature type="transmembrane region" description="Helical" evidence="4">
    <location>
        <begin position="463"/>
        <end position="484"/>
    </location>
</feature>
<feature type="region of interest" description="Disordered" evidence="3">
    <location>
        <begin position="420"/>
        <end position="456"/>
    </location>
</feature>
<keyword evidence="1" id="KW-0677">Repeat</keyword>
<dbReference type="Gene3D" id="2.120.10.80">
    <property type="entry name" value="Kelch-type beta propeller"/>
    <property type="match status" value="1"/>
</dbReference>